<evidence type="ECO:0000259" key="2">
    <source>
        <dbReference type="Pfam" id="PF22939"/>
    </source>
</evidence>
<dbReference type="Pfam" id="PF24883">
    <property type="entry name" value="NPHP3_N"/>
    <property type="match status" value="1"/>
</dbReference>
<keyword evidence="1" id="KW-0677">Repeat</keyword>
<dbReference type="AlphaFoldDB" id="A0A6A5ZDG1"/>
<evidence type="ECO:0000313" key="5">
    <source>
        <dbReference type="Proteomes" id="UP000799770"/>
    </source>
</evidence>
<evidence type="ECO:0000313" key="4">
    <source>
        <dbReference type="EMBL" id="KAF2117265.1"/>
    </source>
</evidence>
<dbReference type="OrthoDB" id="7464126at2759"/>
<dbReference type="EMBL" id="ML977319">
    <property type="protein sequence ID" value="KAF2117265.1"/>
    <property type="molecule type" value="Genomic_DNA"/>
</dbReference>
<organism evidence="4 5">
    <name type="scientific">Lophiotrema nucula</name>
    <dbReference type="NCBI Taxonomy" id="690887"/>
    <lineage>
        <taxon>Eukaryota</taxon>
        <taxon>Fungi</taxon>
        <taxon>Dikarya</taxon>
        <taxon>Ascomycota</taxon>
        <taxon>Pezizomycotina</taxon>
        <taxon>Dothideomycetes</taxon>
        <taxon>Pleosporomycetidae</taxon>
        <taxon>Pleosporales</taxon>
        <taxon>Lophiotremataceae</taxon>
        <taxon>Lophiotrema</taxon>
    </lineage>
</organism>
<dbReference type="Pfam" id="PF22939">
    <property type="entry name" value="WHD_GPIID"/>
    <property type="match status" value="1"/>
</dbReference>
<dbReference type="SUPFAM" id="SSF52540">
    <property type="entry name" value="P-loop containing nucleoside triphosphate hydrolases"/>
    <property type="match status" value="1"/>
</dbReference>
<dbReference type="PANTHER" id="PTHR10039:SF14">
    <property type="entry name" value="NACHT DOMAIN-CONTAINING PROTEIN"/>
    <property type="match status" value="1"/>
</dbReference>
<evidence type="ECO:0000256" key="1">
    <source>
        <dbReference type="ARBA" id="ARBA00022737"/>
    </source>
</evidence>
<feature type="domain" description="GPI inositol-deacylase winged helix" evidence="2">
    <location>
        <begin position="360"/>
        <end position="434"/>
    </location>
</feature>
<gene>
    <name evidence="4" type="ORF">BDV96DRAFT_571800</name>
</gene>
<dbReference type="PANTHER" id="PTHR10039">
    <property type="entry name" value="AMELOGENIN"/>
    <property type="match status" value="1"/>
</dbReference>
<feature type="domain" description="Nephrocystin 3-like N-terminal" evidence="3">
    <location>
        <begin position="72"/>
        <end position="236"/>
    </location>
</feature>
<dbReference type="InterPro" id="IPR054471">
    <property type="entry name" value="GPIID_WHD"/>
</dbReference>
<name>A0A6A5ZDG1_9PLEO</name>
<dbReference type="Gene3D" id="3.40.50.300">
    <property type="entry name" value="P-loop containing nucleotide triphosphate hydrolases"/>
    <property type="match status" value="1"/>
</dbReference>
<protein>
    <recommendedName>
        <fullName evidence="6">NACHT domain-containing protein</fullName>
    </recommendedName>
</protein>
<reference evidence="4" key="1">
    <citation type="journal article" date="2020" name="Stud. Mycol.">
        <title>101 Dothideomycetes genomes: a test case for predicting lifestyles and emergence of pathogens.</title>
        <authorList>
            <person name="Haridas S."/>
            <person name="Albert R."/>
            <person name="Binder M."/>
            <person name="Bloem J."/>
            <person name="Labutti K."/>
            <person name="Salamov A."/>
            <person name="Andreopoulos B."/>
            <person name="Baker S."/>
            <person name="Barry K."/>
            <person name="Bills G."/>
            <person name="Bluhm B."/>
            <person name="Cannon C."/>
            <person name="Castanera R."/>
            <person name="Culley D."/>
            <person name="Daum C."/>
            <person name="Ezra D."/>
            <person name="Gonzalez J."/>
            <person name="Henrissat B."/>
            <person name="Kuo A."/>
            <person name="Liang C."/>
            <person name="Lipzen A."/>
            <person name="Lutzoni F."/>
            <person name="Magnuson J."/>
            <person name="Mondo S."/>
            <person name="Nolan M."/>
            <person name="Ohm R."/>
            <person name="Pangilinan J."/>
            <person name="Park H.-J."/>
            <person name="Ramirez L."/>
            <person name="Alfaro M."/>
            <person name="Sun H."/>
            <person name="Tritt A."/>
            <person name="Yoshinaga Y."/>
            <person name="Zwiers L.-H."/>
            <person name="Turgeon B."/>
            <person name="Goodwin S."/>
            <person name="Spatafora J."/>
            <person name="Crous P."/>
            <person name="Grigoriev I."/>
        </authorList>
    </citation>
    <scope>NUCLEOTIDE SEQUENCE</scope>
    <source>
        <strain evidence="4">CBS 627.86</strain>
    </source>
</reference>
<keyword evidence="5" id="KW-1185">Reference proteome</keyword>
<accession>A0A6A5ZDG1</accession>
<evidence type="ECO:0008006" key="6">
    <source>
        <dbReference type="Google" id="ProtNLM"/>
    </source>
</evidence>
<sequence length="1044" mass="119231">MNGFRDHQKRVREEARIAHFIESATAREVELANRQLQERNAKIGRRHRLVSLLPTVDYEAKHQRLIRLRQAGTNEWIQRHPSFTSWLTSPRSDCLCVYGIPGSGKSLLAASVSEHLMTISSSGSSAVCYYYCDYADASSLDLSHLVGSLVKQLLFQLPLAAFDEEFFKSCEETSSNAILIDRQKGLPHLLAYFQSVYVVLDGIDELPMEGQESCLELIMQILQARGSNVRVYVTSRREERLIRSALETFRTIDLIAESIGEDIALFVEAAIDSGFLQQNPVSRRPEVRQKIIEALVNGAEGMFLWVKFQLFDLREALTEAAIDDTLRALPMGLDQTYAKIIKRIYNGPGGKLKIETMMDVFRWVLCARRPLRIEELEEAVALRPTDTNLHVERIATNAGQNLVSACGNLINYDRTDRTVTFAHHTVQQYLCRSGPSSRSFYHDAVHLHRKRTEIGIGEICIAYLCFSDFETQLIKTAVPALLDRRTAEEAIWYQVPFSSHIHNVVKSLASWRKPTLDSKRPPMQFAMPIPTPLRTPSSLAKKYAMLSYMIDYWVFHTRHFSENFPCWDAFKKVTFTLQLGFEFRPWYLEHRRNTGVTHSTPPPCFHVYVWAMKKGIRSLLELFTTEPDLMDQLVDFLKTEPADAASRQSTITRDAITTVIGYDTQNSTHDSFWTSGLIYHIAARAHTSLPVDESKYVDILRFSREELLLRSENDILDHINLLFKESMLLAVENNNALALNRLLNVHISDIDQLSQALLTMIAHGHTNEFPIKNLLTLPLPEDKQMPVSRTSERLSYSGDSIDRILGIIVSPQSADAESHPLWWTRLSSEGTAWLLHIQPFFKGLIAIRLLAESPHKIYAAHIDDIVTRRLLRPEILNDTISGGLSWWLQVEEKQWNIFAVALQRAHACRKIDSRESKRIREDLLQVIWEKGYFRSDLVLSQGMDLLSYAVDCQMVSLVRSLMSDYMRILRGIETAKVMGHPAIRTLKTAMTVSRGCLEIMLEWQWPREIVARAMEGGMDQTIVDKELRGKLQAMAEGRTIGRVE</sequence>
<dbReference type="Proteomes" id="UP000799770">
    <property type="component" value="Unassembled WGS sequence"/>
</dbReference>
<evidence type="ECO:0000259" key="3">
    <source>
        <dbReference type="Pfam" id="PF24883"/>
    </source>
</evidence>
<dbReference type="InterPro" id="IPR056884">
    <property type="entry name" value="NPHP3-like_N"/>
</dbReference>
<proteinExistence type="predicted"/>
<dbReference type="InterPro" id="IPR027417">
    <property type="entry name" value="P-loop_NTPase"/>
</dbReference>